<reference evidence="5" key="2">
    <citation type="submission" date="2017-09" db="EMBL/GenBank/DDBJ databases">
        <title>FDA dAtabase for Regulatory Grade micrObial Sequences (FDA-ARGOS): Supporting development and validation of Infectious Disease Dx tests.</title>
        <authorList>
            <person name="Minogue T."/>
            <person name="Wolcott M."/>
            <person name="Wasieloski L."/>
            <person name="Aguilar W."/>
            <person name="Moore D."/>
            <person name="Tallon L."/>
            <person name="Sadzewicz L."/>
            <person name="Ott S."/>
            <person name="Zhao X."/>
            <person name="Nagaraj S."/>
            <person name="Vavikolanu K."/>
            <person name="Aluvathingal J."/>
            <person name="Nadendla S."/>
            <person name="Sichtig H."/>
        </authorList>
    </citation>
    <scope>NUCLEOTIDE SEQUENCE [LARGE SCALE GENOMIC DNA]</scope>
    <source>
        <strain evidence="5">FDAARGOS_390</strain>
    </source>
</reference>
<dbReference type="Proteomes" id="UP000029590">
    <property type="component" value="Unassembled WGS sequence"/>
</dbReference>
<dbReference type="Proteomes" id="UP000220629">
    <property type="component" value="Unassembled WGS sequence"/>
</dbReference>
<protein>
    <submittedName>
        <fullName evidence="2">DUF1993 domain-containing protein</fullName>
    </submittedName>
</protein>
<proteinExistence type="predicted"/>
<dbReference type="InterPro" id="IPR018531">
    <property type="entry name" value="DUF1993"/>
</dbReference>
<dbReference type="AlphaFoldDB" id="A0A095F1Z7"/>
<dbReference type="EMBL" id="PDDY01000004">
    <property type="protein sequence ID" value="PEH38094.1"/>
    <property type="molecule type" value="Genomic_DNA"/>
</dbReference>
<evidence type="ECO:0000313" key="5">
    <source>
        <dbReference type="Proteomes" id="UP000220629"/>
    </source>
</evidence>
<name>A0A095F1Z7_BURGA</name>
<dbReference type="OrthoDB" id="338237at2"/>
<accession>A0A095F1Z7</accession>
<reference evidence="1 4" key="1">
    <citation type="submission" date="2014-04" db="EMBL/GenBank/DDBJ databases">
        <authorList>
            <person name="Bishop-Lilly K.A."/>
            <person name="Broomall S.M."/>
            <person name="Chain P.S."/>
            <person name="Chertkov O."/>
            <person name="Coyne S.R."/>
            <person name="Daligault H.E."/>
            <person name="Davenport K.W."/>
            <person name="Erkkila T."/>
            <person name="Frey K.G."/>
            <person name="Gibbons H.S."/>
            <person name="Gu W."/>
            <person name="Jaissle J."/>
            <person name="Johnson S.L."/>
            <person name="Koroleva G.I."/>
            <person name="Ladner J.T."/>
            <person name="Lo C.-C."/>
            <person name="Minogue T.D."/>
            <person name="Munk C."/>
            <person name="Palacios G.F."/>
            <person name="Redden C.L."/>
            <person name="Rosenzweig C.N."/>
            <person name="Scholz M.B."/>
            <person name="Teshima H."/>
            <person name="Xu Y."/>
        </authorList>
    </citation>
    <scope>NUCLEOTIDE SEQUENCE [LARGE SCALE GENOMIC DNA]</scope>
    <source>
        <strain evidence="1">Gladioli</strain>
        <strain evidence="4">gladioli</strain>
    </source>
</reference>
<dbReference type="RefSeq" id="WP_013698396.1">
    <property type="nucleotide sequence ID" value="NZ_CADEPP010000025.1"/>
</dbReference>
<evidence type="ECO:0000313" key="4">
    <source>
        <dbReference type="Proteomes" id="UP000029590"/>
    </source>
</evidence>
<reference evidence="3" key="4">
    <citation type="submission" date="2022-09" db="EMBL/GenBank/DDBJ databases">
        <title>Genomic of Burkholderia gladioli.</title>
        <authorList>
            <person name="Wu H."/>
        </authorList>
    </citation>
    <scope>NUCLEOTIDE SEQUENCE</scope>
    <source>
        <strain evidence="3">ZN-S4</strain>
    </source>
</reference>
<evidence type="ECO:0000313" key="3">
    <source>
        <dbReference type="EMBL" id="UWX68905.1"/>
    </source>
</evidence>
<accession>A0A0D5DJ96</accession>
<gene>
    <name evidence="2" type="ORF">CRM94_27080</name>
    <name evidence="1" type="ORF">DM48_7794</name>
    <name evidence="3" type="ORF">NYZ96_11730</name>
</gene>
<reference evidence="2" key="3">
    <citation type="submission" date="2017-09" db="EMBL/GenBank/DDBJ databases">
        <title>FDA dAtabase for Regulatory Grade micrObial Sequences (FDA-ARGOS): Supporting development and validation of Infectious Disease Dx tests.</title>
        <authorList>
            <person name="Minogue T."/>
            <person name="Wolcott M."/>
            <person name="Wasieloski L."/>
            <person name="Aguilar W."/>
            <person name="Moore D."/>
            <person name="Tallon L.J."/>
            <person name="Sadzewicz L."/>
            <person name="Ott S."/>
            <person name="Zhao X."/>
            <person name="Nagaraj S."/>
            <person name="Vavikolanu K."/>
            <person name="Aluvathingal J."/>
            <person name="Nadendla S."/>
            <person name="Sichtig H."/>
        </authorList>
    </citation>
    <scope>NUCLEOTIDE SEQUENCE</scope>
    <source>
        <strain evidence="2">FDAARGOS_390</strain>
    </source>
</reference>
<dbReference type="EMBL" id="CP104214">
    <property type="protein sequence ID" value="UWX68905.1"/>
    <property type="molecule type" value="Genomic_DNA"/>
</dbReference>
<dbReference type="Gene3D" id="1.20.120.450">
    <property type="entry name" value="dinb family like domain"/>
    <property type="match status" value="1"/>
</dbReference>
<organism evidence="2 5">
    <name type="scientific">Burkholderia gladioli</name>
    <name type="common">Pseudomonas marginata</name>
    <name type="synonym">Phytomonas marginata</name>
    <dbReference type="NCBI Taxonomy" id="28095"/>
    <lineage>
        <taxon>Bacteria</taxon>
        <taxon>Pseudomonadati</taxon>
        <taxon>Pseudomonadota</taxon>
        <taxon>Betaproteobacteria</taxon>
        <taxon>Burkholderiales</taxon>
        <taxon>Burkholderiaceae</taxon>
        <taxon>Burkholderia</taxon>
    </lineage>
</organism>
<dbReference type="PANTHER" id="PTHR36922:SF1">
    <property type="entry name" value="DUF1993 DOMAIN-CONTAINING PROTEIN"/>
    <property type="match status" value="1"/>
</dbReference>
<dbReference type="EMBL" id="JPGG01000017">
    <property type="protein sequence ID" value="KGC11373.1"/>
    <property type="molecule type" value="Genomic_DNA"/>
</dbReference>
<dbReference type="SUPFAM" id="SSF109854">
    <property type="entry name" value="DinB/YfiT-like putative metalloenzymes"/>
    <property type="match status" value="1"/>
</dbReference>
<dbReference type="InterPro" id="IPR034660">
    <property type="entry name" value="DinB/YfiT-like"/>
</dbReference>
<evidence type="ECO:0000313" key="1">
    <source>
        <dbReference type="EMBL" id="KGC11373.1"/>
    </source>
</evidence>
<dbReference type="OMA" id="HAIPNLY"/>
<dbReference type="GeneID" id="66458230"/>
<dbReference type="Pfam" id="PF09351">
    <property type="entry name" value="DUF1993"/>
    <property type="match status" value="1"/>
</dbReference>
<evidence type="ECO:0000313" key="2">
    <source>
        <dbReference type="EMBL" id="PEH38094.1"/>
    </source>
</evidence>
<dbReference type="PANTHER" id="PTHR36922">
    <property type="entry name" value="BLL2446 PROTEIN"/>
    <property type="match status" value="1"/>
</dbReference>
<dbReference type="KEGG" id="bgo:BM43_3767"/>
<sequence>MSVSLYDISIPVLVRGLRTLSKLLDKGEAHAREQGLDPAALIGARLFEDMLPLSSQVQLASDAAKGCVARLAGIEIPSFPDNEQSFAELQERIAKTIAFAESVDVAKFEGSETRTVSLPLRSGPIEFTGLGYVTNFALPNFYFHVTTAYDIMRHKGVPLSKLHYLNLR</sequence>
<dbReference type="Proteomes" id="UP001059745">
    <property type="component" value="Chromosome 1"/>
</dbReference>